<dbReference type="Proteomes" id="UP001056035">
    <property type="component" value="Chromosome"/>
</dbReference>
<evidence type="ECO:0000313" key="1">
    <source>
        <dbReference type="EMBL" id="UTI64441.1"/>
    </source>
</evidence>
<dbReference type="SUPFAM" id="SSF55486">
    <property type="entry name" value="Metalloproteases ('zincins'), catalytic domain"/>
    <property type="match status" value="1"/>
</dbReference>
<dbReference type="GO" id="GO:0008237">
    <property type="term" value="F:metallopeptidase activity"/>
    <property type="evidence" value="ECO:0007669"/>
    <property type="project" value="UniProtKB-KW"/>
</dbReference>
<protein>
    <submittedName>
        <fullName evidence="1">Zinc-dependent metalloprotease</fullName>
    </submittedName>
</protein>
<sequence>MSGSRIDWGLAERVAGLTGGGLGETHALPVDLRAIAADAAERVVAYTGLQPRTPLPVAEAVGRPAWRAANYAAFDALLAPVLAKAGAGLGPLQGPALLGAGALLGAEAGAVTGLLGRRVLGQVDVHLTEPDAPLRLLLVVPNLHAAAKTLDVDPAQLVRWVTIHEMTHAVQFTGVPWLRPHLGALVDELVGGLTGAPGPDGRPVVPRLALPDVRAVAGQVRSGSVLALVAGPERKALLDRIQAVMSLIEGHAEHVMDAAGAPVLPDLADLRAALARRREAASGFSPWRLFERLLGLELKLRQYEDGKRFCDAVVAQADVATLHRAWDAPELLPSLAELVEPARWLGRVARAPA</sequence>
<dbReference type="EMBL" id="CP098502">
    <property type="protein sequence ID" value="UTI64441.1"/>
    <property type="molecule type" value="Genomic_DNA"/>
</dbReference>
<dbReference type="InterPro" id="IPR018766">
    <property type="entry name" value="Zinicin_2"/>
</dbReference>
<dbReference type="PANTHER" id="PTHR39420">
    <property type="match status" value="1"/>
</dbReference>
<keyword evidence="1" id="KW-0482">Metalloprotease</keyword>
<dbReference type="RefSeq" id="WP_254571143.1">
    <property type="nucleotide sequence ID" value="NZ_CP098502.1"/>
</dbReference>
<keyword evidence="1" id="KW-0378">Hydrolase</keyword>
<name>A0ABY5DTY6_9ACTN</name>
<reference evidence="1 2" key="1">
    <citation type="submission" date="2022-06" db="EMBL/GenBank/DDBJ databases">
        <title>Paraconexibacter antarcticus.</title>
        <authorList>
            <person name="Kim C.S."/>
        </authorList>
    </citation>
    <scope>NUCLEOTIDE SEQUENCE [LARGE SCALE GENOMIC DNA]</scope>
    <source>
        <strain evidence="1 2">02-257</strain>
    </source>
</reference>
<dbReference type="InterPro" id="IPR022454">
    <property type="entry name" value="CHP03883_F420-assoc"/>
</dbReference>
<keyword evidence="2" id="KW-1185">Reference proteome</keyword>
<dbReference type="Pfam" id="PF10103">
    <property type="entry name" value="Zincin_2"/>
    <property type="match status" value="1"/>
</dbReference>
<dbReference type="NCBIfam" id="TIGR03624">
    <property type="entry name" value="putative hydrolase"/>
    <property type="match status" value="1"/>
</dbReference>
<proteinExistence type="predicted"/>
<organism evidence="1 2">
    <name type="scientific">Paraconexibacter antarcticus</name>
    <dbReference type="NCBI Taxonomy" id="2949664"/>
    <lineage>
        <taxon>Bacteria</taxon>
        <taxon>Bacillati</taxon>
        <taxon>Actinomycetota</taxon>
        <taxon>Thermoleophilia</taxon>
        <taxon>Solirubrobacterales</taxon>
        <taxon>Paraconexibacteraceae</taxon>
        <taxon>Paraconexibacter</taxon>
    </lineage>
</organism>
<dbReference type="NCBIfam" id="TIGR03883">
    <property type="entry name" value="DUF2342_F420"/>
    <property type="match status" value="1"/>
</dbReference>
<dbReference type="PANTHER" id="PTHR39420:SF1">
    <property type="entry name" value="HYDROLASE"/>
    <property type="match status" value="1"/>
</dbReference>
<evidence type="ECO:0000313" key="2">
    <source>
        <dbReference type="Proteomes" id="UP001056035"/>
    </source>
</evidence>
<keyword evidence="1" id="KW-0645">Protease</keyword>
<dbReference type="InterPro" id="IPR042271">
    <property type="entry name" value="Zinicin_2_N"/>
</dbReference>
<gene>
    <name evidence="1" type="ORF">NBH00_24275</name>
</gene>
<dbReference type="Gene3D" id="1.20.150.30">
    <property type="entry name" value="Zincin-like metallopeptidase, N-terminal domain"/>
    <property type="match status" value="1"/>
</dbReference>
<accession>A0ABY5DTY6</accession>